<evidence type="ECO:0000256" key="5">
    <source>
        <dbReference type="ARBA" id="ARBA00023163"/>
    </source>
</evidence>
<protein>
    <submittedName>
        <fullName evidence="8">Rna polymerase sigma-54 factor rpon</fullName>
    </submittedName>
</protein>
<keyword evidence="5" id="KW-0804">Transcription</keyword>
<dbReference type="GO" id="GO:0006352">
    <property type="term" value="P:DNA-templated transcription initiation"/>
    <property type="evidence" value="ECO:0007669"/>
    <property type="project" value="InterPro"/>
</dbReference>
<dbReference type="InterPro" id="IPR036388">
    <property type="entry name" value="WH-like_DNA-bd_sf"/>
</dbReference>
<comment type="caution">
    <text evidence="8">The sequence shown here is derived from an EMBL/GenBank/DDBJ whole genome shotgun (WGS) entry which is preliminary data.</text>
</comment>
<dbReference type="PANTHER" id="PTHR43133">
    <property type="entry name" value="RNA POLYMERASE ECF-TYPE SIGMA FACTO"/>
    <property type="match status" value="1"/>
</dbReference>
<evidence type="ECO:0000313" key="8">
    <source>
        <dbReference type="EMBL" id="KUG02350.1"/>
    </source>
</evidence>
<dbReference type="InterPro" id="IPR000838">
    <property type="entry name" value="RNA_pol_sigma70_ECF_CS"/>
</dbReference>
<dbReference type="EMBL" id="LNQE01001924">
    <property type="protein sequence ID" value="KUG02350.1"/>
    <property type="molecule type" value="Genomic_DNA"/>
</dbReference>
<dbReference type="PANTHER" id="PTHR43133:SF8">
    <property type="entry name" value="RNA POLYMERASE SIGMA FACTOR HI_1459-RELATED"/>
    <property type="match status" value="1"/>
</dbReference>
<proteinExistence type="inferred from homology"/>
<evidence type="ECO:0000259" key="6">
    <source>
        <dbReference type="Pfam" id="PF04542"/>
    </source>
</evidence>
<comment type="similarity">
    <text evidence="1">Belongs to the sigma-70 factor family. ECF subfamily.</text>
</comment>
<dbReference type="InterPro" id="IPR007627">
    <property type="entry name" value="RNA_pol_sigma70_r2"/>
</dbReference>
<dbReference type="SUPFAM" id="SSF88946">
    <property type="entry name" value="Sigma2 domain of RNA polymerase sigma factors"/>
    <property type="match status" value="1"/>
</dbReference>
<dbReference type="InterPro" id="IPR013324">
    <property type="entry name" value="RNA_pol_sigma_r3/r4-like"/>
</dbReference>
<dbReference type="AlphaFoldDB" id="A0A0W8E155"/>
<keyword evidence="2" id="KW-0805">Transcription regulation</keyword>
<dbReference type="Gene3D" id="1.10.1740.10">
    <property type="match status" value="1"/>
</dbReference>
<feature type="domain" description="RNA polymerase sigma factor 70 region 4 type 2" evidence="7">
    <location>
        <begin position="130"/>
        <end position="181"/>
    </location>
</feature>
<accession>A0A0W8E155</accession>
<dbReference type="InterPro" id="IPR039425">
    <property type="entry name" value="RNA_pol_sigma-70-like"/>
</dbReference>
<dbReference type="Gene3D" id="1.10.10.10">
    <property type="entry name" value="Winged helix-like DNA-binding domain superfamily/Winged helix DNA-binding domain"/>
    <property type="match status" value="1"/>
</dbReference>
<evidence type="ECO:0000256" key="4">
    <source>
        <dbReference type="ARBA" id="ARBA00023125"/>
    </source>
</evidence>
<dbReference type="InterPro" id="IPR014284">
    <property type="entry name" value="RNA_pol_sigma-70_dom"/>
</dbReference>
<gene>
    <name evidence="8" type="ORF">ASZ90_020303</name>
</gene>
<keyword evidence="3" id="KW-0731">Sigma factor</keyword>
<dbReference type="CDD" id="cd06171">
    <property type="entry name" value="Sigma70_r4"/>
    <property type="match status" value="1"/>
</dbReference>
<name>A0A0W8E155_9ZZZZ</name>
<dbReference type="Pfam" id="PF08281">
    <property type="entry name" value="Sigma70_r4_2"/>
    <property type="match status" value="1"/>
</dbReference>
<dbReference type="InterPro" id="IPR013325">
    <property type="entry name" value="RNA_pol_sigma_r2"/>
</dbReference>
<dbReference type="GO" id="GO:0003677">
    <property type="term" value="F:DNA binding"/>
    <property type="evidence" value="ECO:0007669"/>
    <property type="project" value="UniProtKB-KW"/>
</dbReference>
<evidence type="ECO:0000259" key="7">
    <source>
        <dbReference type="Pfam" id="PF08281"/>
    </source>
</evidence>
<dbReference type="PROSITE" id="PS01063">
    <property type="entry name" value="SIGMA70_ECF"/>
    <property type="match status" value="1"/>
</dbReference>
<dbReference type="SUPFAM" id="SSF88659">
    <property type="entry name" value="Sigma3 and sigma4 domains of RNA polymerase sigma factors"/>
    <property type="match status" value="1"/>
</dbReference>
<dbReference type="NCBIfam" id="TIGR02937">
    <property type="entry name" value="sigma70-ECF"/>
    <property type="match status" value="1"/>
</dbReference>
<reference evidence="8" key="1">
    <citation type="journal article" date="2015" name="Proc. Natl. Acad. Sci. U.S.A.">
        <title>Networks of energetic and metabolic interactions define dynamics in microbial communities.</title>
        <authorList>
            <person name="Embree M."/>
            <person name="Liu J.K."/>
            <person name="Al-Bassam M.M."/>
            <person name="Zengler K."/>
        </authorList>
    </citation>
    <scope>NUCLEOTIDE SEQUENCE</scope>
</reference>
<dbReference type="Pfam" id="PF04542">
    <property type="entry name" value="Sigma70_r2"/>
    <property type="match status" value="1"/>
</dbReference>
<keyword evidence="4" id="KW-0238">DNA-binding</keyword>
<dbReference type="InterPro" id="IPR013249">
    <property type="entry name" value="RNA_pol_sigma70_r4_t2"/>
</dbReference>
<feature type="domain" description="RNA polymerase sigma-70 region 2" evidence="6">
    <location>
        <begin position="23"/>
        <end position="90"/>
    </location>
</feature>
<evidence type="ECO:0000256" key="2">
    <source>
        <dbReference type="ARBA" id="ARBA00023015"/>
    </source>
</evidence>
<evidence type="ECO:0000256" key="1">
    <source>
        <dbReference type="ARBA" id="ARBA00010641"/>
    </source>
</evidence>
<organism evidence="8">
    <name type="scientific">hydrocarbon metagenome</name>
    <dbReference type="NCBI Taxonomy" id="938273"/>
    <lineage>
        <taxon>unclassified sequences</taxon>
        <taxon>metagenomes</taxon>
        <taxon>ecological metagenomes</taxon>
    </lineage>
</organism>
<sequence length="193" mass="22423">MIPPVEELIKKSQQNDLLAFEELVSLYQDRVFTHCCHLTGNEHDAQDLAQDVFVQAFTKIKSFRFSANFGTWLHRIAVNLWINHVRRNRKVIAFSLDEPLSNGEGLLFRELAASQENPLDELERRELKNLLNSALDRLHYDYRIALVLRELEGYSYEEISSITGWSLGTVKSRISRGRKALKKELARGHWIDN</sequence>
<evidence type="ECO:0000256" key="3">
    <source>
        <dbReference type="ARBA" id="ARBA00023082"/>
    </source>
</evidence>
<dbReference type="GO" id="GO:0016987">
    <property type="term" value="F:sigma factor activity"/>
    <property type="evidence" value="ECO:0007669"/>
    <property type="project" value="UniProtKB-KW"/>
</dbReference>